<name>A0A0G2IDQ6_9PEZI</name>
<dbReference type="InterPro" id="IPR023296">
    <property type="entry name" value="Glyco_hydro_beta-prop_sf"/>
</dbReference>
<evidence type="ECO:0000256" key="3">
    <source>
        <dbReference type="ARBA" id="ARBA00022801"/>
    </source>
</evidence>
<keyword evidence="7" id="KW-1185">Reference proteome</keyword>
<evidence type="ECO:0000313" key="6">
    <source>
        <dbReference type="EMBL" id="KKY37790.1"/>
    </source>
</evidence>
<dbReference type="PANTHER" id="PTHR43817:SF1">
    <property type="entry name" value="HYDROLASE, FAMILY 43, PUTATIVE (AFU_ORTHOLOGUE AFUA_3G01660)-RELATED"/>
    <property type="match status" value="1"/>
</dbReference>
<dbReference type="CDD" id="cd18820">
    <property type="entry name" value="GH43_LbAraf43-like"/>
    <property type="match status" value="1"/>
</dbReference>
<proteinExistence type="inferred from homology"/>
<evidence type="ECO:0000256" key="1">
    <source>
        <dbReference type="ARBA" id="ARBA00009865"/>
    </source>
</evidence>
<reference evidence="6 7" key="1">
    <citation type="submission" date="2015-05" db="EMBL/GenBank/DDBJ databases">
        <title>Distinctive expansion of gene families associated with plant cell wall degradation and secondary metabolism in the genomes of grapevine trunk pathogens.</title>
        <authorList>
            <person name="Lawrence D.P."/>
            <person name="Travadon R."/>
            <person name="Rolshausen P.E."/>
            <person name="Baumgartner K."/>
        </authorList>
    </citation>
    <scope>NUCLEOTIDE SEQUENCE [LARGE SCALE GENOMIC DNA]</scope>
    <source>
        <strain evidence="6">DA912</strain>
    </source>
</reference>
<evidence type="ECO:0000256" key="2">
    <source>
        <dbReference type="ARBA" id="ARBA00022729"/>
    </source>
</evidence>
<comment type="caution">
    <text evidence="6">The sequence shown here is derived from an EMBL/GenBank/DDBJ whole genome shotgun (WGS) entry which is preliminary data.</text>
</comment>
<dbReference type="Gene3D" id="2.115.10.20">
    <property type="entry name" value="Glycosyl hydrolase domain, family 43"/>
    <property type="match status" value="1"/>
</dbReference>
<keyword evidence="3 5" id="KW-0378">Hydrolase</keyword>
<keyword evidence="2" id="KW-0732">Signal</keyword>
<dbReference type="GO" id="GO:0005975">
    <property type="term" value="P:carbohydrate metabolic process"/>
    <property type="evidence" value="ECO:0007669"/>
    <property type="project" value="InterPro"/>
</dbReference>
<dbReference type="SUPFAM" id="SSF75005">
    <property type="entry name" value="Arabinanase/levansucrase/invertase"/>
    <property type="match status" value="1"/>
</dbReference>
<accession>A0A0G2IDQ6</accession>
<dbReference type="PANTHER" id="PTHR43817">
    <property type="entry name" value="GLYCOSYL HYDROLASE"/>
    <property type="match status" value="1"/>
</dbReference>
<keyword evidence="4 5" id="KW-0326">Glycosidase</keyword>
<dbReference type="InterPro" id="IPR006710">
    <property type="entry name" value="Glyco_hydro_43"/>
</dbReference>
<dbReference type="AlphaFoldDB" id="A0A0G2IDQ6"/>
<dbReference type="EMBL" id="LCUC01000068">
    <property type="protein sequence ID" value="KKY37790.1"/>
    <property type="molecule type" value="Genomic_DNA"/>
</dbReference>
<dbReference type="Pfam" id="PF04616">
    <property type="entry name" value="Glyco_hydro_43"/>
    <property type="match status" value="1"/>
</dbReference>
<evidence type="ECO:0000313" key="7">
    <source>
        <dbReference type="Proteomes" id="UP000034680"/>
    </source>
</evidence>
<dbReference type="OrthoDB" id="272289at2759"/>
<reference evidence="6 7" key="2">
    <citation type="submission" date="2015-05" db="EMBL/GenBank/DDBJ databases">
        <authorList>
            <person name="Morales-Cruz A."/>
            <person name="Amrine K.C."/>
            <person name="Cantu D."/>
        </authorList>
    </citation>
    <scope>NUCLEOTIDE SEQUENCE [LARGE SCALE GENOMIC DNA]</scope>
    <source>
        <strain evidence="6">DA912</strain>
    </source>
</reference>
<gene>
    <name evidence="6" type="ORF">UCDDA912_g02225</name>
</gene>
<sequence length="361" mass="39932">MSNRPICGTDTPDPWIVTANGRFYLTFTLGNRVEIWQSPHLENFHDCQRSVIWQPPPGSPWSADIWAPELHYLNGVWYIYTCAAPPGVGNPGHRTVLLRSSNLDPMDPSGWQFLGPLKGMPDHWSIDATVFSVSGHDLYCCWSGWPLGDHSDTQQDLFLIKMASPEEAIGDTLVCISKADQPWERPDDGRRGVNEGPTWVNFPGFRGIVYSAHGSWTSDYKLALLALVGQDPLRPESWTKRQAPLLVSDRHRGGPFGPGHASFLPSPYNDGRVFCVYHGTEKEGEGWNNRKARIMNLGPECFAPNASPICCAYQGGFPGVGPVGGNTRNKVEDTIGKIVDKAPTQVRGQLQGIFGKAKKFF</sequence>
<comment type="similarity">
    <text evidence="1 5">Belongs to the glycosyl hydrolase 43 family.</text>
</comment>
<dbReference type="GO" id="GO:0004553">
    <property type="term" value="F:hydrolase activity, hydrolyzing O-glycosyl compounds"/>
    <property type="evidence" value="ECO:0007669"/>
    <property type="project" value="InterPro"/>
</dbReference>
<evidence type="ECO:0000256" key="4">
    <source>
        <dbReference type="ARBA" id="ARBA00023295"/>
    </source>
</evidence>
<dbReference type="STRING" id="1214573.A0A0G2IDQ6"/>
<dbReference type="Proteomes" id="UP000034680">
    <property type="component" value="Unassembled WGS sequence"/>
</dbReference>
<evidence type="ECO:0000256" key="5">
    <source>
        <dbReference type="RuleBase" id="RU361187"/>
    </source>
</evidence>
<protein>
    <submittedName>
        <fullName evidence="6">Putative alpha-l-arabinofuranosidase ii</fullName>
    </submittedName>
</protein>
<organism evidence="6 7">
    <name type="scientific">Diaporthe ampelina</name>
    <dbReference type="NCBI Taxonomy" id="1214573"/>
    <lineage>
        <taxon>Eukaryota</taxon>
        <taxon>Fungi</taxon>
        <taxon>Dikarya</taxon>
        <taxon>Ascomycota</taxon>
        <taxon>Pezizomycotina</taxon>
        <taxon>Sordariomycetes</taxon>
        <taxon>Sordariomycetidae</taxon>
        <taxon>Diaporthales</taxon>
        <taxon>Diaporthaceae</taxon>
        <taxon>Diaporthe</taxon>
    </lineage>
</organism>